<dbReference type="SUPFAM" id="SSF161111">
    <property type="entry name" value="Cation efflux protein transmembrane domain-like"/>
    <property type="match status" value="1"/>
</dbReference>
<dbReference type="AlphaFoldDB" id="A0A7C3J574"/>
<dbReference type="InterPro" id="IPR050681">
    <property type="entry name" value="CDF/SLC30A"/>
</dbReference>
<organism evidence="11">
    <name type="scientific">candidate division WOR-3 bacterium</name>
    <dbReference type="NCBI Taxonomy" id="2052148"/>
    <lineage>
        <taxon>Bacteria</taxon>
        <taxon>Bacteria division WOR-3</taxon>
    </lineage>
</organism>
<evidence type="ECO:0000256" key="8">
    <source>
        <dbReference type="SAM" id="Phobius"/>
    </source>
</evidence>
<keyword evidence="6" id="KW-0406">Ion transport</keyword>
<name>A0A7C3J574_UNCW3</name>
<evidence type="ECO:0000259" key="9">
    <source>
        <dbReference type="Pfam" id="PF01545"/>
    </source>
</evidence>
<dbReference type="InterPro" id="IPR027470">
    <property type="entry name" value="Cation_efflux_CTD"/>
</dbReference>
<dbReference type="InterPro" id="IPR036837">
    <property type="entry name" value="Cation_efflux_CTD_sf"/>
</dbReference>
<feature type="transmembrane region" description="Helical" evidence="8">
    <location>
        <begin position="159"/>
        <end position="180"/>
    </location>
</feature>
<dbReference type="Gene3D" id="1.20.1510.10">
    <property type="entry name" value="Cation efflux protein transmembrane domain"/>
    <property type="match status" value="1"/>
</dbReference>
<evidence type="ECO:0000256" key="6">
    <source>
        <dbReference type="ARBA" id="ARBA00023065"/>
    </source>
</evidence>
<evidence type="ECO:0000256" key="5">
    <source>
        <dbReference type="ARBA" id="ARBA00022989"/>
    </source>
</evidence>
<dbReference type="InterPro" id="IPR027469">
    <property type="entry name" value="Cation_efflux_TMD_sf"/>
</dbReference>
<keyword evidence="5 8" id="KW-1133">Transmembrane helix</keyword>
<accession>A0A7C3J574</accession>
<reference evidence="11" key="1">
    <citation type="journal article" date="2020" name="mSystems">
        <title>Genome- and Community-Level Interaction Insights into Carbon Utilization and Element Cycling Functions of Hydrothermarchaeota in Hydrothermal Sediment.</title>
        <authorList>
            <person name="Zhou Z."/>
            <person name="Liu Y."/>
            <person name="Xu W."/>
            <person name="Pan J."/>
            <person name="Luo Z.H."/>
            <person name="Li M."/>
        </authorList>
    </citation>
    <scope>NUCLEOTIDE SEQUENCE [LARGE SCALE GENOMIC DNA]</scope>
    <source>
        <strain evidence="11">SpSt-464</strain>
    </source>
</reference>
<dbReference type="PANTHER" id="PTHR11562:SF17">
    <property type="entry name" value="RE54080P-RELATED"/>
    <property type="match status" value="1"/>
</dbReference>
<keyword evidence="4 8" id="KW-0812">Transmembrane</keyword>
<sequence length="304" mass="35283">MKEIEKNHSHNHHNHESYDGLNFKFIVTIFLNLIITIFEIVGGFLSGSLMLISDSLHNFADTFSLVLSFFAIKISNKEKNQRKTFGYKRAEILVSLFNSSFLLITSFFLIFESIKRFFKPEEINSNILLIVSIIGFFGNLISVFLLHKESTKSLNIKSSYLHLFSDTLSSVAVIIGAVFIKLFNIYFIDPILTIFISLYILFQTFSILKKSIDILMQSSVDLDYESVKNDVEKIKGVKNIHHVHTWMTNETSYYFEAHVELEDMMLSQTCKILEEIEKLLKEKYSITHITIQFETNKCENKSMF</sequence>
<evidence type="ECO:0000256" key="7">
    <source>
        <dbReference type="ARBA" id="ARBA00023136"/>
    </source>
</evidence>
<evidence type="ECO:0000256" key="3">
    <source>
        <dbReference type="ARBA" id="ARBA00022448"/>
    </source>
</evidence>
<dbReference type="InterPro" id="IPR058533">
    <property type="entry name" value="Cation_efflux_TM"/>
</dbReference>
<dbReference type="InterPro" id="IPR002524">
    <property type="entry name" value="Cation_efflux"/>
</dbReference>
<dbReference type="NCBIfam" id="TIGR01297">
    <property type="entry name" value="CDF"/>
    <property type="match status" value="1"/>
</dbReference>
<feature type="transmembrane region" description="Helical" evidence="8">
    <location>
        <begin position="56"/>
        <end position="72"/>
    </location>
</feature>
<feature type="domain" description="Cation efflux protein transmembrane" evidence="9">
    <location>
        <begin position="26"/>
        <end position="216"/>
    </location>
</feature>
<dbReference type="Gene3D" id="3.30.70.1350">
    <property type="entry name" value="Cation efflux protein, cytoplasmic domain"/>
    <property type="match status" value="1"/>
</dbReference>
<feature type="transmembrane region" description="Helical" evidence="8">
    <location>
        <begin position="92"/>
        <end position="111"/>
    </location>
</feature>
<evidence type="ECO:0000256" key="1">
    <source>
        <dbReference type="ARBA" id="ARBA00004141"/>
    </source>
</evidence>
<evidence type="ECO:0000259" key="10">
    <source>
        <dbReference type="Pfam" id="PF16916"/>
    </source>
</evidence>
<dbReference type="EMBL" id="DSTT01000001">
    <property type="protein sequence ID" value="HFK23052.1"/>
    <property type="molecule type" value="Genomic_DNA"/>
</dbReference>
<keyword evidence="7 8" id="KW-0472">Membrane</keyword>
<comment type="similarity">
    <text evidence="2">Belongs to the cation diffusion facilitator (CDF) transporter (TC 2.A.4) family. SLC30A subfamily.</text>
</comment>
<dbReference type="GO" id="GO:0005385">
    <property type="term" value="F:zinc ion transmembrane transporter activity"/>
    <property type="evidence" value="ECO:0007669"/>
    <property type="project" value="TreeGrafter"/>
</dbReference>
<feature type="transmembrane region" description="Helical" evidence="8">
    <location>
        <begin position="186"/>
        <end position="208"/>
    </location>
</feature>
<feature type="transmembrane region" description="Helical" evidence="8">
    <location>
        <begin position="123"/>
        <end position="147"/>
    </location>
</feature>
<dbReference type="Pfam" id="PF16916">
    <property type="entry name" value="ZT_dimer"/>
    <property type="match status" value="1"/>
</dbReference>
<comment type="subcellular location">
    <subcellularLocation>
        <location evidence="1">Membrane</location>
        <topology evidence="1">Multi-pass membrane protein</topology>
    </subcellularLocation>
</comment>
<evidence type="ECO:0000313" key="11">
    <source>
        <dbReference type="EMBL" id="HFK23052.1"/>
    </source>
</evidence>
<evidence type="ECO:0000256" key="4">
    <source>
        <dbReference type="ARBA" id="ARBA00022692"/>
    </source>
</evidence>
<dbReference type="GO" id="GO:0005886">
    <property type="term" value="C:plasma membrane"/>
    <property type="evidence" value="ECO:0007669"/>
    <property type="project" value="TreeGrafter"/>
</dbReference>
<keyword evidence="3" id="KW-0813">Transport</keyword>
<feature type="domain" description="Cation efflux protein cytoplasmic" evidence="10">
    <location>
        <begin position="222"/>
        <end position="294"/>
    </location>
</feature>
<comment type="caution">
    <text evidence="11">The sequence shown here is derived from an EMBL/GenBank/DDBJ whole genome shotgun (WGS) entry which is preliminary data.</text>
</comment>
<evidence type="ECO:0000256" key="2">
    <source>
        <dbReference type="ARBA" id="ARBA00008873"/>
    </source>
</evidence>
<gene>
    <name evidence="11" type="ORF">ENS15_00145</name>
</gene>
<dbReference type="Pfam" id="PF01545">
    <property type="entry name" value="Cation_efflux"/>
    <property type="match status" value="1"/>
</dbReference>
<dbReference type="PANTHER" id="PTHR11562">
    <property type="entry name" value="CATION EFFLUX PROTEIN/ ZINC TRANSPORTER"/>
    <property type="match status" value="1"/>
</dbReference>
<dbReference type="SUPFAM" id="SSF160240">
    <property type="entry name" value="Cation efflux protein cytoplasmic domain-like"/>
    <property type="match status" value="1"/>
</dbReference>
<feature type="transmembrane region" description="Helical" evidence="8">
    <location>
        <begin position="21"/>
        <end position="44"/>
    </location>
</feature>
<protein>
    <submittedName>
        <fullName evidence="11">Cation transporter</fullName>
    </submittedName>
</protein>
<proteinExistence type="inferred from homology"/>